<dbReference type="Proteomes" id="UP000008181">
    <property type="component" value="Chromosome 1"/>
</dbReference>
<dbReference type="InterPro" id="IPR012386">
    <property type="entry name" value="Cyclic-nucl_3Pdiesterase"/>
</dbReference>
<evidence type="ECO:0000313" key="2">
    <source>
        <dbReference type="EMBL" id="AEO64410.1"/>
    </source>
</evidence>
<dbReference type="Gene3D" id="3.90.1140.10">
    <property type="entry name" value="Cyclic phosphodiesterase"/>
    <property type="match status" value="1"/>
</dbReference>
<reference evidence="2 3" key="1">
    <citation type="journal article" date="2011" name="Nat. Biotechnol.">
        <title>Comparative genomic analysis of the thermophilic biomass-degrading fungi Myceliophthora thermophila and Thielavia terrestris.</title>
        <authorList>
            <person name="Berka R.M."/>
            <person name="Grigoriev I.V."/>
            <person name="Otillar R."/>
            <person name="Salamov A."/>
            <person name="Grimwood J."/>
            <person name="Reid I."/>
            <person name="Ishmael N."/>
            <person name="John T."/>
            <person name="Darmond C."/>
            <person name="Moisan M.-C."/>
            <person name="Henrissat B."/>
            <person name="Coutinho P.M."/>
            <person name="Lombard V."/>
            <person name="Natvig D.O."/>
            <person name="Lindquist E."/>
            <person name="Schmutz J."/>
            <person name="Lucas S."/>
            <person name="Harris P."/>
            <person name="Powlowski J."/>
            <person name="Bellemare A."/>
            <person name="Taylor D."/>
            <person name="Butler G."/>
            <person name="de Vries R.P."/>
            <person name="Allijn I.E."/>
            <person name="van den Brink J."/>
            <person name="Ushinsky S."/>
            <person name="Storms R."/>
            <person name="Powell A.J."/>
            <person name="Paulsen I.T."/>
            <person name="Elbourne L.D.H."/>
            <person name="Baker S.E."/>
            <person name="Magnuson J."/>
            <person name="LaBoissiere S."/>
            <person name="Clutterbuck A.J."/>
            <person name="Martinez D."/>
            <person name="Wogulis M."/>
            <person name="de Leon A.L."/>
            <person name="Rey M.W."/>
            <person name="Tsang A."/>
        </authorList>
    </citation>
    <scope>NUCLEOTIDE SEQUENCE [LARGE SCALE GENOMIC DNA]</scope>
    <source>
        <strain evidence="3">ATCC 38088 / NRRL 8126</strain>
    </source>
</reference>
<evidence type="ECO:0000256" key="1">
    <source>
        <dbReference type="SAM" id="MobiDB-lite"/>
    </source>
</evidence>
<dbReference type="eggNOG" id="ENOG502S8HR">
    <property type="taxonomic scope" value="Eukaryota"/>
</dbReference>
<organism evidence="2 3">
    <name type="scientific">Thermothielavioides terrestris (strain ATCC 38088 / NRRL 8126)</name>
    <name type="common">Thielavia terrestris</name>
    <dbReference type="NCBI Taxonomy" id="578455"/>
    <lineage>
        <taxon>Eukaryota</taxon>
        <taxon>Fungi</taxon>
        <taxon>Dikarya</taxon>
        <taxon>Ascomycota</taxon>
        <taxon>Pezizomycotina</taxon>
        <taxon>Sordariomycetes</taxon>
        <taxon>Sordariomycetidae</taxon>
        <taxon>Sordariales</taxon>
        <taxon>Chaetomiaceae</taxon>
        <taxon>Thermothielavioides</taxon>
        <taxon>Thermothielavioides terrestris</taxon>
    </lineage>
</organism>
<dbReference type="EMBL" id="CP003009">
    <property type="protein sequence ID" value="AEO64410.1"/>
    <property type="molecule type" value="Genomic_DNA"/>
</dbReference>
<dbReference type="GeneID" id="11523600"/>
<protein>
    <recommendedName>
        <fullName evidence="4">2',3'-cyclic-nucleotide 3'-phosphodiesterase</fullName>
    </recommendedName>
</protein>
<feature type="compositionally biased region" description="Low complexity" evidence="1">
    <location>
        <begin position="79"/>
        <end position="90"/>
    </location>
</feature>
<keyword evidence="3" id="KW-1185">Reference proteome</keyword>
<evidence type="ECO:0008006" key="4">
    <source>
        <dbReference type="Google" id="ProtNLM"/>
    </source>
</evidence>
<dbReference type="PANTHER" id="PTHR28141">
    <property type="entry name" value="2',3'-CYCLIC-NUCLEOTIDE 3'-PHOSPHODIESTERASE"/>
    <property type="match status" value="1"/>
</dbReference>
<dbReference type="HOGENOM" id="CLU_108991_1_0_1"/>
<name>G2QT84_THETT</name>
<dbReference type="STRING" id="578455.G2QT84"/>
<feature type="region of interest" description="Disordered" evidence="1">
    <location>
        <begin position="73"/>
        <end position="101"/>
    </location>
</feature>
<accession>G2QT84</accession>
<evidence type="ECO:0000313" key="3">
    <source>
        <dbReference type="Proteomes" id="UP000008181"/>
    </source>
</evidence>
<dbReference type="RefSeq" id="XP_003650746.1">
    <property type="nucleotide sequence ID" value="XM_003650698.1"/>
</dbReference>
<gene>
    <name evidence="2" type="ORF">THITE_2126759</name>
</gene>
<proteinExistence type="predicted"/>
<dbReference type="KEGG" id="ttt:THITE_2126759"/>
<dbReference type="OrthoDB" id="514292at2759"/>
<dbReference type="PANTHER" id="PTHR28141:SF1">
    <property type="entry name" value="2',3'-CYCLIC-NUCLEOTIDE 3'-PHOSPHODIESTERASE"/>
    <property type="match status" value="1"/>
</dbReference>
<dbReference type="Pfam" id="PF07823">
    <property type="entry name" value="CPDase"/>
    <property type="match status" value="1"/>
</dbReference>
<dbReference type="GO" id="GO:0004113">
    <property type="term" value="F:2',3'-cyclic-nucleotide 3'-phosphodiesterase activity"/>
    <property type="evidence" value="ECO:0007669"/>
    <property type="project" value="TreeGrafter"/>
</dbReference>
<sequence length="181" mass="19612">MPGSSLWLVPPPTHPLHDILTTLITRTLPARFPLETSSSPAVAPHFFAPHVTLTSEIAPAQYNDNGGPQAWLDSLPFPSSSSSSSSSSDGAEGEGEGGSGSSCRARIRFERVVSQDVFFRRCFVRVGWDEGVRVLAGIARAKGVLGEEVEVLPGGRVRLQEGTERWLSEWREAYGPHLSLM</sequence>
<dbReference type="GO" id="GO:0009187">
    <property type="term" value="P:cyclic nucleotide metabolic process"/>
    <property type="evidence" value="ECO:0007669"/>
    <property type="project" value="TreeGrafter"/>
</dbReference>
<dbReference type="AlphaFoldDB" id="G2QT84"/>